<evidence type="ECO:0000256" key="9">
    <source>
        <dbReference type="ARBA" id="ARBA00022960"/>
    </source>
</evidence>
<keyword evidence="6" id="KW-0645">Protease</keyword>
<dbReference type="GO" id="GO:0009252">
    <property type="term" value="P:peptidoglycan biosynthetic process"/>
    <property type="evidence" value="ECO:0007669"/>
    <property type="project" value="UniProtKB-UniPathway"/>
</dbReference>
<organism evidence="18 19">
    <name type="scientific">Paenibacillus pasadenensis</name>
    <dbReference type="NCBI Taxonomy" id="217090"/>
    <lineage>
        <taxon>Bacteria</taxon>
        <taxon>Bacillati</taxon>
        <taxon>Bacillota</taxon>
        <taxon>Bacilli</taxon>
        <taxon>Bacillales</taxon>
        <taxon>Paenibacillaceae</taxon>
        <taxon>Paenibacillus</taxon>
    </lineage>
</organism>
<dbReference type="PRINTS" id="PR00725">
    <property type="entry name" value="DADACBPTASE1"/>
</dbReference>
<evidence type="ECO:0000256" key="2">
    <source>
        <dbReference type="ARBA" id="ARBA00004752"/>
    </source>
</evidence>
<dbReference type="InterPro" id="IPR018044">
    <property type="entry name" value="Peptidase_S11"/>
</dbReference>
<dbReference type="Proteomes" id="UP000234789">
    <property type="component" value="Unassembled WGS sequence"/>
</dbReference>
<sequence length="461" mass="48909">MKARLAPALAKPVISAIMAASLLAGSCAATSTIPAAYAAATTNTATNAASAADAPAATAPATIPSYPDKNPSSNPLDLAVSAAIVIDADTGQLLYSYNIDKPLPPASMTKMMTEYMVLKAIKEGKLSWEQEVSVSKEAASTPADGSQIYLAEGDTHTVKELYTAMSVASANDATVALATQLGGSEAGFVEMMNATAQEIGLTTATFTSSTGLLDTTLIAAKDTAKLAMTILKEHPEFLDYSKIPSIKFRERDDKPMINNDWMLEGNKGNANFAQYTYDGVDGMKTGYLSAAGYCFTGTVKRGDTRLISVVYGTKNKGKRFLETRKLYDWAFTNLERKTIVQPKSVVESAETVKLAKGKSKTVAIATESDFSLMVKKGSTPQAVVSSTSLPADGELVAPVKVGQKIGTVTYEFKDPESGSVVTKQLNLVATEDVEKAGWFSLMMRGIGEFFSGLFKGIVNLF</sequence>
<dbReference type="PANTHER" id="PTHR21581:SF11">
    <property type="entry name" value="D-ALANYL-D-ALANINE CARBOXYPEPTIDASE DACA"/>
    <property type="match status" value="1"/>
</dbReference>
<comment type="similarity">
    <text evidence="3 15">Belongs to the peptidase S11 family.</text>
</comment>
<keyword evidence="7 16" id="KW-0732">Signal</keyword>
<evidence type="ECO:0000256" key="5">
    <source>
        <dbReference type="ARBA" id="ARBA00022645"/>
    </source>
</evidence>
<dbReference type="InterPro" id="IPR015956">
    <property type="entry name" value="Peniciliin-bd_prot_C_sf"/>
</dbReference>
<feature type="active site" description="Acyl-ester intermediate" evidence="13">
    <location>
        <position position="107"/>
    </location>
</feature>
<feature type="signal peptide" evidence="16">
    <location>
        <begin position="1"/>
        <end position="38"/>
    </location>
</feature>
<comment type="function">
    <text evidence="1">Removes C-terminal D-alanyl residues from sugar-peptide cell wall precursors.</text>
</comment>
<dbReference type="Pfam" id="PF07943">
    <property type="entry name" value="PBP5_C"/>
    <property type="match status" value="1"/>
</dbReference>
<evidence type="ECO:0000256" key="11">
    <source>
        <dbReference type="ARBA" id="ARBA00023316"/>
    </source>
</evidence>
<evidence type="ECO:0000256" key="15">
    <source>
        <dbReference type="RuleBase" id="RU004016"/>
    </source>
</evidence>
<keyword evidence="19" id="KW-1185">Reference proteome</keyword>
<feature type="active site" description="Proton acceptor" evidence="13">
    <location>
        <position position="110"/>
    </location>
</feature>
<evidence type="ECO:0000256" key="16">
    <source>
        <dbReference type="SAM" id="SignalP"/>
    </source>
</evidence>
<evidence type="ECO:0000256" key="14">
    <source>
        <dbReference type="PIRSR" id="PIRSR618044-2"/>
    </source>
</evidence>
<comment type="caution">
    <text evidence="18">The sequence shown here is derived from an EMBL/GenBank/DDBJ whole genome shotgun (WGS) entry which is preliminary data.</text>
</comment>
<keyword evidence="9" id="KW-0133">Cell shape</keyword>
<keyword evidence="11" id="KW-0961">Cell wall biogenesis/degradation</keyword>
<evidence type="ECO:0000313" key="19">
    <source>
        <dbReference type="Proteomes" id="UP000234789"/>
    </source>
</evidence>
<reference evidence="18 19" key="1">
    <citation type="submission" date="2017-05" db="EMBL/GenBank/DDBJ databases">
        <title>Functional genome analysis of Paenibacillus pasadenensis strain R16: insights on endophytic life style and antifungal activity.</title>
        <authorList>
            <person name="Passera A."/>
            <person name="Marcolungo L."/>
            <person name="Casati P."/>
            <person name="Brasca M."/>
            <person name="Quaglino F."/>
            <person name="Delledonne M."/>
        </authorList>
    </citation>
    <scope>NUCLEOTIDE SEQUENCE [LARGE SCALE GENOMIC DNA]</scope>
    <source>
        <strain evidence="18 19">R16</strain>
    </source>
</reference>
<feature type="active site" evidence="13">
    <location>
        <position position="169"/>
    </location>
</feature>
<evidence type="ECO:0000256" key="7">
    <source>
        <dbReference type="ARBA" id="ARBA00022729"/>
    </source>
</evidence>
<dbReference type="EMBL" id="NFEZ01000004">
    <property type="protein sequence ID" value="PLT43613.1"/>
    <property type="molecule type" value="Genomic_DNA"/>
</dbReference>
<feature type="chain" id="PRO_5014736697" description="serine-type D-Ala-D-Ala carboxypeptidase" evidence="16">
    <location>
        <begin position="39"/>
        <end position="461"/>
    </location>
</feature>
<dbReference type="EC" id="3.4.16.4" evidence="4"/>
<dbReference type="InterPro" id="IPR037167">
    <property type="entry name" value="Peptidase_S11_C_sf"/>
</dbReference>
<name>A0A2N5MZU7_9BACL</name>
<evidence type="ECO:0000256" key="3">
    <source>
        <dbReference type="ARBA" id="ARBA00007164"/>
    </source>
</evidence>
<evidence type="ECO:0000256" key="4">
    <source>
        <dbReference type="ARBA" id="ARBA00012448"/>
    </source>
</evidence>
<dbReference type="PROSITE" id="PS51257">
    <property type="entry name" value="PROKAR_LIPOPROTEIN"/>
    <property type="match status" value="1"/>
</dbReference>
<dbReference type="InterPro" id="IPR012338">
    <property type="entry name" value="Beta-lactam/transpept-like"/>
</dbReference>
<dbReference type="GO" id="GO:0009002">
    <property type="term" value="F:serine-type D-Ala-D-Ala carboxypeptidase activity"/>
    <property type="evidence" value="ECO:0007669"/>
    <property type="project" value="UniProtKB-EC"/>
</dbReference>
<dbReference type="GO" id="GO:0006508">
    <property type="term" value="P:proteolysis"/>
    <property type="evidence" value="ECO:0007669"/>
    <property type="project" value="UniProtKB-KW"/>
</dbReference>
<dbReference type="AlphaFoldDB" id="A0A2N5MZU7"/>
<dbReference type="Gene3D" id="2.60.410.10">
    <property type="entry name" value="D-Ala-D-Ala carboxypeptidase, C-terminal domain"/>
    <property type="match status" value="1"/>
</dbReference>
<proteinExistence type="inferred from homology"/>
<keyword evidence="8 18" id="KW-0378">Hydrolase</keyword>
<feature type="binding site" evidence="14">
    <location>
        <position position="284"/>
    </location>
    <ligand>
        <name>substrate</name>
    </ligand>
</feature>
<evidence type="ECO:0000256" key="13">
    <source>
        <dbReference type="PIRSR" id="PIRSR618044-1"/>
    </source>
</evidence>
<evidence type="ECO:0000256" key="12">
    <source>
        <dbReference type="ARBA" id="ARBA00034000"/>
    </source>
</evidence>
<evidence type="ECO:0000259" key="17">
    <source>
        <dbReference type="SMART" id="SM00936"/>
    </source>
</evidence>
<dbReference type="SUPFAM" id="SSF69189">
    <property type="entry name" value="Penicillin-binding protein associated domain"/>
    <property type="match status" value="1"/>
</dbReference>
<dbReference type="SUPFAM" id="SSF56601">
    <property type="entry name" value="beta-lactamase/transpeptidase-like"/>
    <property type="match status" value="1"/>
</dbReference>
<comment type="pathway">
    <text evidence="2">Cell wall biogenesis; peptidoglycan biosynthesis.</text>
</comment>
<protein>
    <recommendedName>
        <fullName evidence="4">serine-type D-Ala-D-Ala carboxypeptidase</fullName>
        <ecNumber evidence="4">3.4.16.4</ecNumber>
    </recommendedName>
</protein>
<dbReference type="Pfam" id="PF00768">
    <property type="entry name" value="Peptidase_S11"/>
    <property type="match status" value="1"/>
</dbReference>
<dbReference type="Gene3D" id="3.40.710.10">
    <property type="entry name" value="DD-peptidase/beta-lactamase superfamily"/>
    <property type="match status" value="1"/>
</dbReference>
<dbReference type="UniPathway" id="UPA00219"/>
<dbReference type="InterPro" id="IPR001967">
    <property type="entry name" value="Peptidase_S11_N"/>
</dbReference>
<keyword evidence="10" id="KW-0573">Peptidoglycan synthesis</keyword>
<dbReference type="InterPro" id="IPR012907">
    <property type="entry name" value="Peptidase_S11_C"/>
</dbReference>
<evidence type="ECO:0000313" key="18">
    <source>
        <dbReference type="EMBL" id="PLT43613.1"/>
    </source>
</evidence>
<accession>A0A2N5MZU7</accession>
<dbReference type="RefSeq" id="WP_028600737.1">
    <property type="nucleotide sequence ID" value="NZ_BIMM01000014.1"/>
</dbReference>
<gene>
    <name evidence="18" type="ORF">B8V81_2044</name>
</gene>
<evidence type="ECO:0000256" key="6">
    <source>
        <dbReference type="ARBA" id="ARBA00022670"/>
    </source>
</evidence>
<evidence type="ECO:0000256" key="8">
    <source>
        <dbReference type="ARBA" id="ARBA00022801"/>
    </source>
</evidence>
<dbReference type="GO" id="GO:0071555">
    <property type="term" value="P:cell wall organization"/>
    <property type="evidence" value="ECO:0007669"/>
    <property type="project" value="UniProtKB-KW"/>
</dbReference>
<dbReference type="PANTHER" id="PTHR21581">
    <property type="entry name" value="D-ALANYL-D-ALANINE CARBOXYPEPTIDASE"/>
    <property type="match status" value="1"/>
</dbReference>
<dbReference type="SMART" id="SM00936">
    <property type="entry name" value="PBP5_C"/>
    <property type="match status" value="1"/>
</dbReference>
<evidence type="ECO:0000256" key="10">
    <source>
        <dbReference type="ARBA" id="ARBA00022984"/>
    </source>
</evidence>
<comment type="catalytic activity">
    <reaction evidence="12">
        <text>Preferential cleavage: (Ac)2-L-Lys-D-Ala-|-D-Ala. Also transpeptidation of peptidyl-alanyl moieties that are N-acyl substituents of D-alanine.</text>
        <dbReference type="EC" id="3.4.16.4"/>
    </reaction>
</comment>
<keyword evidence="5 18" id="KW-0121">Carboxypeptidase</keyword>
<feature type="domain" description="Peptidase S11 D-Ala-D-Ala carboxypeptidase A C-terminal" evidence="17">
    <location>
        <begin position="334"/>
        <end position="435"/>
    </location>
</feature>
<dbReference type="GO" id="GO:0008360">
    <property type="term" value="P:regulation of cell shape"/>
    <property type="evidence" value="ECO:0007669"/>
    <property type="project" value="UniProtKB-KW"/>
</dbReference>
<evidence type="ECO:0000256" key="1">
    <source>
        <dbReference type="ARBA" id="ARBA00003217"/>
    </source>
</evidence>